<evidence type="ECO:0000256" key="5">
    <source>
        <dbReference type="ARBA" id="ARBA00022989"/>
    </source>
</evidence>
<evidence type="ECO:0000313" key="10">
    <source>
        <dbReference type="EMBL" id="AHJ13470.1"/>
    </source>
</evidence>
<dbReference type="SUPFAM" id="SSF161111">
    <property type="entry name" value="Cation efflux protein transmembrane domain-like"/>
    <property type="match status" value="1"/>
</dbReference>
<organism evidence="10 11">
    <name type="scientific">Sulfurospirillum multivorans (strain DM 12446 / JCM 15788 / NBRC 109480)</name>
    <dbReference type="NCBI Taxonomy" id="1150621"/>
    <lineage>
        <taxon>Bacteria</taxon>
        <taxon>Pseudomonadati</taxon>
        <taxon>Campylobacterota</taxon>
        <taxon>Epsilonproteobacteria</taxon>
        <taxon>Campylobacterales</taxon>
        <taxon>Sulfurospirillaceae</taxon>
        <taxon>Sulfurospirillum</taxon>
    </lineage>
</organism>
<evidence type="ECO:0000256" key="7">
    <source>
        <dbReference type="SAM" id="Phobius"/>
    </source>
</evidence>
<dbReference type="GO" id="GO:0005886">
    <property type="term" value="C:plasma membrane"/>
    <property type="evidence" value="ECO:0007669"/>
    <property type="project" value="TreeGrafter"/>
</dbReference>
<dbReference type="RefSeq" id="WP_025345320.1">
    <property type="nucleotide sequence ID" value="NZ_CP007201.1"/>
</dbReference>
<evidence type="ECO:0000259" key="8">
    <source>
        <dbReference type="Pfam" id="PF01545"/>
    </source>
</evidence>
<evidence type="ECO:0000313" key="11">
    <source>
        <dbReference type="Proteomes" id="UP000019322"/>
    </source>
</evidence>
<keyword evidence="3" id="KW-0813">Transport</keyword>
<dbReference type="GO" id="GO:0015341">
    <property type="term" value="F:zinc efflux antiporter activity"/>
    <property type="evidence" value="ECO:0007669"/>
    <property type="project" value="TreeGrafter"/>
</dbReference>
<dbReference type="InterPro" id="IPR058533">
    <property type="entry name" value="Cation_efflux_TM"/>
</dbReference>
<keyword evidence="6 7" id="KW-0472">Membrane</keyword>
<dbReference type="GO" id="GO:0006882">
    <property type="term" value="P:intracellular zinc ion homeostasis"/>
    <property type="evidence" value="ECO:0007669"/>
    <property type="project" value="TreeGrafter"/>
</dbReference>
<evidence type="ECO:0000259" key="9">
    <source>
        <dbReference type="Pfam" id="PF16916"/>
    </source>
</evidence>
<dbReference type="InterPro" id="IPR002524">
    <property type="entry name" value="Cation_efflux"/>
</dbReference>
<dbReference type="Gene3D" id="3.30.70.1350">
    <property type="entry name" value="Cation efflux protein, cytoplasmic domain"/>
    <property type="match status" value="1"/>
</dbReference>
<evidence type="ECO:0000256" key="2">
    <source>
        <dbReference type="ARBA" id="ARBA00008114"/>
    </source>
</evidence>
<dbReference type="AlphaFoldDB" id="A0AA86E096"/>
<comment type="subcellular location">
    <subcellularLocation>
        <location evidence="1">Membrane</location>
        <topology evidence="1">Multi-pass membrane protein</topology>
    </subcellularLocation>
</comment>
<feature type="transmembrane region" description="Helical" evidence="7">
    <location>
        <begin position="112"/>
        <end position="133"/>
    </location>
</feature>
<dbReference type="Pfam" id="PF01545">
    <property type="entry name" value="Cation_efflux"/>
    <property type="match status" value="1"/>
</dbReference>
<dbReference type="NCBIfam" id="TIGR01297">
    <property type="entry name" value="CDF"/>
    <property type="match status" value="1"/>
</dbReference>
<dbReference type="Pfam" id="PF16916">
    <property type="entry name" value="ZT_dimer"/>
    <property type="match status" value="1"/>
</dbReference>
<keyword evidence="5 7" id="KW-1133">Transmembrane helix</keyword>
<gene>
    <name evidence="10" type="ORF">SMUL_2217</name>
</gene>
<dbReference type="PANTHER" id="PTHR43840">
    <property type="entry name" value="MITOCHONDRIAL METAL TRANSPORTER 1-RELATED"/>
    <property type="match status" value="1"/>
</dbReference>
<feature type="domain" description="Cation efflux protein transmembrane" evidence="8">
    <location>
        <begin position="9"/>
        <end position="202"/>
    </location>
</feature>
<dbReference type="GO" id="GO:0015086">
    <property type="term" value="F:cadmium ion transmembrane transporter activity"/>
    <property type="evidence" value="ECO:0007669"/>
    <property type="project" value="TreeGrafter"/>
</dbReference>
<dbReference type="KEGG" id="smul:SMUL_2217"/>
<dbReference type="InterPro" id="IPR027470">
    <property type="entry name" value="Cation_efflux_CTD"/>
</dbReference>
<dbReference type="EMBL" id="CP007201">
    <property type="protein sequence ID" value="AHJ13470.1"/>
    <property type="molecule type" value="Genomic_DNA"/>
</dbReference>
<feature type="transmembrane region" description="Helical" evidence="7">
    <location>
        <begin position="75"/>
        <end position="97"/>
    </location>
</feature>
<comment type="similarity">
    <text evidence="2">Belongs to the cation diffusion facilitator (CDF) transporter (TC 2.A.4) family.</text>
</comment>
<dbReference type="InterPro" id="IPR036837">
    <property type="entry name" value="Cation_efflux_CTD_sf"/>
</dbReference>
<feature type="domain" description="Cation efflux protein cytoplasmic" evidence="9">
    <location>
        <begin position="206"/>
        <end position="285"/>
    </location>
</feature>
<reference evidence="10 11" key="1">
    <citation type="journal article" date="2014" name="Environ. Microbiol.">
        <title>Insights into organohalide respiration and the versatile catabolism of Sulfurospirillum multivorans gained from comparative genomics and physiological studies.</title>
        <authorList>
            <person name="Goris T."/>
            <person name="Schubert T."/>
            <person name="Gadkari J."/>
            <person name="Wubet T."/>
            <person name="Tarkka M."/>
            <person name="Buscot F."/>
            <person name="Adrian L."/>
            <person name="Diekert G."/>
        </authorList>
    </citation>
    <scope>NUCLEOTIDE SEQUENCE [LARGE SCALE GENOMIC DNA]</scope>
    <source>
        <strain evidence="11">DM 12446 / JCM 15788 / NBRC 109480</strain>
    </source>
</reference>
<proteinExistence type="inferred from homology"/>
<sequence length="302" mass="33334">MTLQKKATVVSSATATILIVIKLFIGILSGSVAVLASAIDSVLDLIVSAFNYFAITKAEQPANKTFNYGKGKIEALAAVIEGTVITVSGLFIFYSAIKKAIFHEPLEHLSESILVMLISLGLTVALVIFLNYVAKKTHSMVVKSDALHYKTDVLSNGAILISLVLIQVTGFELIDSIMGVIISIYIIHSAYEIIRDGVYILLDASLDEEIVESIKNIILEEKELSDFHYLKTRKSANTNFVDVHLVFSPGISLMRAHHAGDRIEEKIKELIPEGEWVINAHLDPYDDSEINDMRQRVKGEMD</sequence>
<dbReference type="Gene3D" id="1.20.1510.10">
    <property type="entry name" value="Cation efflux protein transmembrane domain"/>
    <property type="match status" value="1"/>
</dbReference>
<dbReference type="PANTHER" id="PTHR43840:SF15">
    <property type="entry name" value="MITOCHONDRIAL METAL TRANSPORTER 1-RELATED"/>
    <property type="match status" value="1"/>
</dbReference>
<evidence type="ECO:0000256" key="1">
    <source>
        <dbReference type="ARBA" id="ARBA00004141"/>
    </source>
</evidence>
<accession>A0AA86E096</accession>
<feature type="transmembrane region" description="Helical" evidence="7">
    <location>
        <begin position="7"/>
        <end position="28"/>
    </location>
</feature>
<protein>
    <submittedName>
        <fullName evidence="10">Cation efflux pump</fullName>
    </submittedName>
</protein>
<keyword evidence="4 7" id="KW-0812">Transmembrane</keyword>
<dbReference type="Proteomes" id="UP000019322">
    <property type="component" value="Chromosome"/>
</dbReference>
<evidence type="ECO:0000256" key="6">
    <source>
        <dbReference type="ARBA" id="ARBA00023136"/>
    </source>
</evidence>
<evidence type="ECO:0000256" key="3">
    <source>
        <dbReference type="ARBA" id="ARBA00022448"/>
    </source>
</evidence>
<evidence type="ECO:0000256" key="4">
    <source>
        <dbReference type="ARBA" id="ARBA00022692"/>
    </source>
</evidence>
<feature type="transmembrane region" description="Helical" evidence="7">
    <location>
        <begin position="153"/>
        <end position="171"/>
    </location>
</feature>
<dbReference type="SUPFAM" id="SSF160240">
    <property type="entry name" value="Cation efflux protein cytoplasmic domain-like"/>
    <property type="match status" value="1"/>
</dbReference>
<dbReference type="InterPro" id="IPR050291">
    <property type="entry name" value="CDF_Transporter"/>
</dbReference>
<dbReference type="GO" id="GO:0015093">
    <property type="term" value="F:ferrous iron transmembrane transporter activity"/>
    <property type="evidence" value="ECO:0007669"/>
    <property type="project" value="TreeGrafter"/>
</dbReference>
<dbReference type="InterPro" id="IPR027469">
    <property type="entry name" value="Cation_efflux_TMD_sf"/>
</dbReference>
<name>A0AA86E096_SULMK</name>
<feature type="transmembrane region" description="Helical" evidence="7">
    <location>
        <begin position="34"/>
        <end position="54"/>
    </location>
</feature>